<protein>
    <submittedName>
        <fullName evidence="7">E3 ubiquitin-protein ligase TRIM33</fullName>
    </submittedName>
</protein>
<dbReference type="Gene3D" id="3.30.40.10">
    <property type="entry name" value="Zinc/RING finger domain, C3HC4 (zinc finger)"/>
    <property type="match status" value="1"/>
</dbReference>
<dbReference type="PROSITE" id="PS50119">
    <property type="entry name" value="ZF_BBOX"/>
    <property type="match status" value="2"/>
</dbReference>
<dbReference type="OrthoDB" id="1630758at2759"/>
<keyword evidence="1" id="KW-0479">Metal-binding</keyword>
<evidence type="ECO:0000313" key="7">
    <source>
        <dbReference type="EMBL" id="KAJ8033557.1"/>
    </source>
</evidence>
<keyword evidence="3" id="KW-0862">Zinc</keyword>
<dbReference type="SUPFAM" id="SSF57850">
    <property type="entry name" value="RING/U-box"/>
    <property type="match status" value="1"/>
</dbReference>
<dbReference type="GO" id="GO:0045087">
    <property type="term" value="P:innate immune response"/>
    <property type="evidence" value="ECO:0007669"/>
    <property type="project" value="TreeGrafter"/>
</dbReference>
<evidence type="ECO:0000259" key="5">
    <source>
        <dbReference type="PROSITE" id="PS50089"/>
    </source>
</evidence>
<feature type="domain" description="B box-type" evidence="6">
    <location>
        <begin position="127"/>
        <end position="171"/>
    </location>
</feature>
<name>A0A9Q1BVD7_HOLLE</name>
<dbReference type="EMBL" id="JAIZAY010000011">
    <property type="protein sequence ID" value="KAJ8033557.1"/>
    <property type="molecule type" value="Genomic_DNA"/>
</dbReference>
<dbReference type="GO" id="GO:0061630">
    <property type="term" value="F:ubiquitin protein ligase activity"/>
    <property type="evidence" value="ECO:0007669"/>
    <property type="project" value="TreeGrafter"/>
</dbReference>
<dbReference type="PANTHER" id="PTHR25462">
    <property type="entry name" value="BONUS, ISOFORM C-RELATED"/>
    <property type="match status" value="1"/>
</dbReference>
<evidence type="ECO:0000256" key="4">
    <source>
        <dbReference type="PROSITE-ProRule" id="PRU00024"/>
    </source>
</evidence>
<evidence type="ECO:0000256" key="2">
    <source>
        <dbReference type="ARBA" id="ARBA00022771"/>
    </source>
</evidence>
<dbReference type="InterPro" id="IPR013083">
    <property type="entry name" value="Znf_RING/FYVE/PHD"/>
</dbReference>
<dbReference type="InterPro" id="IPR018957">
    <property type="entry name" value="Znf_C3HC4_RING-type"/>
</dbReference>
<keyword evidence="8" id="KW-1185">Reference proteome</keyword>
<dbReference type="PROSITE" id="PS00518">
    <property type="entry name" value="ZF_RING_1"/>
    <property type="match status" value="1"/>
</dbReference>
<dbReference type="Pfam" id="PF00643">
    <property type="entry name" value="zf-B_box"/>
    <property type="match status" value="1"/>
</dbReference>
<feature type="domain" description="B box-type" evidence="6">
    <location>
        <begin position="66"/>
        <end position="112"/>
    </location>
</feature>
<dbReference type="PANTHER" id="PTHR25462:SF299">
    <property type="entry name" value="E3 UBIQUITIN-PROTEIN LIGASE TRIM56"/>
    <property type="match status" value="1"/>
</dbReference>
<dbReference type="AlphaFoldDB" id="A0A9Q1BVD7"/>
<dbReference type="PROSITE" id="PS50089">
    <property type="entry name" value="ZF_RING_2"/>
    <property type="match status" value="1"/>
</dbReference>
<feature type="domain" description="RING-type" evidence="5">
    <location>
        <begin position="1"/>
        <end position="31"/>
    </location>
</feature>
<keyword evidence="2 4" id="KW-0863">Zinc-finger</keyword>
<gene>
    <name evidence="7" type="ORF">HOLleu_23842</name>
</gene>
<dbReference type="GO" id="GO:0005654">
    <property type="term" value="C:nucleoplasm"/>
    <property type="evidence" value="ECO:0007669"/>
    <property type="project" value="TreeGrafter"/>
</dbReference>
<dbReference type="InterPro" id="IPR001841">
    <property type="entry name" value="Znf_RING"/>
</dbReference>
<comment type="caution">
    <text evidence="7">The sequence shown here is derived from an EMBL/GenBank/DDBJ whole genome shotgun (WGS) entry which is preliminary data.</text>
</comment>
<dbReference type="InterPro" id="IPR000315">
    <property type="entry name" value="Znf_B-box"/>
</dbReference>
<evidence type="ECO:0000313" key="8">
    <source>
        <dbReference type="Proteomes" id="UP001152320"/>
    </source>
</evidence>
<dbReference type="GO" id="GO:0060340">
    <property type="term" value="P:positive regulation of type I interferon-mediated signaling pathway"/>
    <property type="evidence" value="ECO:0007669"/>
    <property type="project" value="TreeGrafter"/>
</dbReference>
<dbReference type="Pfam" id="PF00097">
    <property type="entry name" value="zf-C3HC4"/>
    <property type="match status" value="1"/>
</dbReference>
<dbReference type="InterPro" id="IPR017907">
    <property type="entry name" value="Znf_RING_CS"/>
</dbReference>
<evidence type="ECO:0000256" key="1">
    <source>
        <dbReference type="ARBA" id="ARBA00022723"/>
    </source>
</evidence>
<dbReference type="Proteomes" id="UP001152320">
    <property type="component" value="Chromosome 11"/>
</dbReference>
<evidence type="ECO:0000259" key="6">
    <source>
        <dbReference type="PROSITE" id="PS50119"/>
    </source>
</evidence>
<proteinExistence type="predicted"/>
<reference evidence="7" key="1">
    <citation type="submission" date="2021-10" db="EMBL/GenBank/DDBJ databases">
        <title>Tropical sea cucumber genome reveals ecological adaptation and Cuvierian tubules defense mechanism.</title>
        <authorList>
            <person name="Chen T."/>
        </authorList>
    </citation>
    <scope>NUCLEOTIDE SEQUENCE</scope>
    <source>
        <strain evidence="7">Nanhai2018</strain>
        <tissue evidence="7">Muscle</tissue>
    </source>
</reference>
<dbReference type="CDD" id="cd19757">
    <property type="entry name" value="Bbox1"/>
    <property type="match status" value="1"/>
</dbReference>
<dbReference type="GO" id="GO:0008270">
    <property type="term" value="F:zinc ion binding"/>
    <property type="evidence" value="ECO:0007669"/>
    <property type="project" value="UniProtKB-KW"/>
</dbReference>
<dbReference type="InterPro" id="IPR047153">
    <property type="entry name" value="TRIM45/56/19-like"/>
</dbReference>
<dbReference type="SMART" id="SM00336">
    <property type="entry name" value="BBOX"/>
    <property type="match status" value="2"/>
</dbReference>
<dbReference type="Gene3D" id="3.30.160.60">
    <property type="entry name" value="Classic Zinc Finger"/>
    <property type="match status" value="1"/>
</dbReference>
<accession>A0A9Q1BVD7</accession>
<organism evidence="7 8">
    <name type="scientific">Holothuria leucospilota</name>
    <name type="common">Black long sea cucumber</name>
    <name type="synonym">Mertensiothuria leucospilota</name>
    <dbReference type="NCBI Taxonomy" id="206669"/>
    <lineage>
        <taxon>Eukaryota</taxon>
        <taxon>Metazoa</taxon>
        <taxon>Echinodermata</taxon>
        <taxon>Eleutherozoa</taxon>
        <taxon>Echinozoa</taxon>
        <taxon>Holothuroidea</taxon>
        <taxon>Aspidochirotacea</taxon>
        <taxon>Aspidochirotida</taxon>
        <taxon>Holothuriidae</taxon>
        <taxon>Holothuria</taxon>
    </lineage>
</organism>
<sequence>MLPCLHSFCSGCLEKWKTTAGEQPLHCPTCRRHVQLPNTVIKGLPGNFLLTSLMERLDLVGKLSEGKSSNCEFCQNMTSVLFCVDCQLHVCVTCQVGHSRIPGASEHVVVASDKVSDVSYLKDLTAKKPPRCTDHLQEKLKFYCTTCSKLVCRDCTILSHQQYKRMEAEAKVVTELKFLPSGSFAADSSKFLGTISRNKSSFLLQQSSGIPHGQQVWFGTPQSGQSSFSQSAFRFN</sequence>
<evidence type="ECO:0000256" key="3">
    <source>
        <dbReference type="ARBA" id="ARBA00022833"/>
    </source>
</evidence>
<dbReference type="SUPFAM" id="SSF57845">
    <property type="entry name" value="B-box zinc-binding domain"/>
    <property type="match status" value="1"/>
</dbReference>